<evidence type="ECO:0000259" key="6">
    <source>
        <dbReference type="PROSITE" id="PS50112"/>
    </source>
</evidence>
<dbReference type="AlphaFoldDB" id="D1B4T5"/>
<dbReference type="CDD" id="cd00130">
    <property type="entry name" value="PAS"/>
    <property type="match status" value="1"/>
</dbReference>
<dbReference type="PANTHER" id="PTHR43304:SF1">
    <property type="entry name" value="PAC DOMAIN-CONTAINING PROTEIN"/>
    <property type="match status" value="1"/>
</dbReference>
<dbReference type="Gene3D" id="3.30.450.20">
    <property type="entry name" value="PAS domain"/>
    <property type="match status" value="1"/>
</dbReference>
<reference evidence="7 8" key="2">
    <citation type="journal article" date="2010" name="Stand. Genomic Sci.">
        <title>Complete genome sequence of Sulfurospirillum deleyianum type strain (5175).</title>
        <authorList>
            <person name="Sikorski J."/>
            <person name="Lapidus A."/>
            <person name="Copeland A."/>
            <person name="Glavina Del Rio T."/>
            <person name="Nolan M."/>
            <person name="Lucas S."/>
            <person name="Chen F."/>
            <person name="Tice H."/>
            <person name="Cheng J.F."/>
            <person name="Saunders E."/>
            <person name="Bruce D."/>
            <person name="Goodwin L."/>
            <person name="Pitluck S."/>
            <person name="Ovchinnikova G."/>
            <person name="Pati A."/>
            <person name="Ivanova N."/>
            <person name="Mavromatis K."/>
            <person name="Chen A."/>
            <person name="Palaniappan K."/>
            <person name="Chain P."/>
            <person name="Land M."/>
            <person name="Hauser L."/>
            <person name="Chang Y.J."/>
            <person name="Jeffries C.D."/>
            <person name="Brettin T."/>
            <person name="Detter J.C."/>
            <person name="Han C."/>
            <person name="Rohde M."/>
            <person name="Lang E."/>
            <person name="Spring S."/>
            <person name="Goker M."/>
            <person name="Bristow J."/>
            <person name="Eisen J.A."/>
            <person name="Markowitz V."/>
            <person name="Hugenholtz P."/>
            <person name="Kyrpides N.C."/>
            <person name="Klenk H.P."/>
        </authorList>
    </citation>
    <scope>NUCLEOTIDE SEQUENCE [LARGE SCALE GENOMIC DNA]</scope>
    <source>
        <strain evidence="8">ATCC 51133 / DSM 6946 / 5175</strain>
    </source>
</reference>
<dbReference type="NCBIfam" id="TIGR00229">
    <property type="entry name" value="sensory_box"/>
    <property type="match status" value="1"/>
</dbReference>
<dbReference type="PROSITE" id="PS50112">
    <property type="entry name" value="PAS"/>
    <property type="match status" value="1"/>
</dbReference>
<dbReference type="GO" id="GO:0004673">
    <property type="term" value="F:protein histidine kinase activity"/>
    <property type="evidence" value="ECO:0007669"/>
    <property type="project" value="UniProtKB-EC"/>
</dbReference>
<accession>D1B4T5</accession>
<keyword evidence="4" id="KW-0808">Transferase</keyword>
<dbReference type="Pfam" id="PF08447">
    <property type="entry name" value="PAS_3"/>
    <property type="match status" value="1"/>
</dbReference>
<dbReference type="InterPro" id="IPR035965">
    <property type="entry name" value="PAS-like_dom_sf"/>
</dbReference>
<evidence type="ECO:0000256" key="4">
    <source>
        <dbReference type="ARBA" id="ARBA00022679"/>
    </source>
</evidence>
<dbReference type="InterPro" id="IPR000014">
    <property type="entry name" value="PAS"/>
</dbReference>
<organism evidence="7 8">
    <name type="scientific">Sulfurospirillum deleyianum (strain ATCC 51133 / DSM 6946 / 5175)</name>
    <dbReference type="NCBI Taxonomy" id="525898"/>
    <lineage>
        <taxon>Bacteria</taxon>
        <taxon>Pseudomonadati</taxon>
        <taxon>Campylobacterota</taxon>
        <taxon>Epsilonproteobacteria</taxon>
        <taxon>Campylobacterales</taxon>
        <taxon>Sulfurospirillaceae</taxon>
        <taxon>Sulfurospirillum</taxon>
    </lineage>
</organism>
<reference evidence="8" key="1">
    <citation type="submission" date="2009-11" db="EMBL/GenBank/DDBJ databases">
        <title>The complete genome of Sulfurospirillum deleyianum DSM 6946.</title>
        <authorList>
            <consortium name="US DOE Joint Genome Institute (JGI-PGF)"/>
            <person name="Lucas S."/>
            <person name="Copeland A."/>
            <person name="Lapidus A."/>
            <person name="Glavina del Rio T."/>
            <person name="Dalin E."/>
            <person name="Tice H."/>
            <person name="Bruce D."/>
            <person name="Goodwin L."/>
            <person name="Pitluck S."/>
            <person name="Kyrpides N."/>
            <person name="Mavromatis K."/>
            <person name="Ivanova N."/>
            <person name="Ovchinnikova G."/>
            <person name="Munk A.C."/>
            <person name="Lu M."/>
            <person name="Brettin T."/>
            <person name="Detter J.C."/>
            <person name="Han C."/>
            <person name="Tapia R."/>
            <person name="Larimer F."/>
            <person name="Land M."/>
            <person name="Hauser L."/>
            <person name="Markowitz V."/>
            <person name="Cheng J.F."/>
            <person name="Hugenholtz P."/>
            <person name="Woyke T."/>
            <person name="Wu D."/>
            <person name="Aumann P."/>
            <person name="Schneider S."/>
            <person name="Lang E."/>
            <person name="Spring S."/>
            <person name="Klenk H.P."/>
            <person name="Eisen J.A."/>
        </authorList>
    </citation>
    <scope>NUCLEOTIDE SEQUENCE [LARGE SCALE GENOMIC DNA]</scope>
    <source>
        <strain evidence="8">ATCC 51133 / DSM 6946 / 5175</strain>
    </source>
</reference>
<dbReference type="Proteomes" id="UP000002222">
    <property type="component" value="Chromosome"/>
</dbReference>
<dbReference type="EC" id="2.7.13.3" evidence="2"/>
<dbReference type="InterPro" id="IPR013655">
    <property type="entry name" value="PAS_fold_3"/>
</dbReference>
<dbReference type="PANTHER" id="PTHR43304">
    <property type="entry name" value="PHYTOCHROME-LIKE PROTEIN CPH1"/>
    <property type="match status" value="1"/>
</dbReference>
<sequence length="378" mass="44010">MVYAPLVALIVILLFLLIVLAFRLQKLQNNAPHERGERSTEEEIFFAIALPIAFKKEQQWHYNKAFKIAFGELLKPTFETLDTLPRNGTTLLDLMYDNAIQKATLIHSSNFFNRYNTEIFICALHDVHALHTRKTLLLKQKEQCELALESCDEALWDWDTKSDTLFYSTKWKKIMGYEPHEEIDTLNAWLNLVDTKDMARVNEALRAHLDGKSTFFCIEHRVRNSEPLRWVMVRGKAIVGAHNEAIRMIGTLRDVTHQKAEELKEKKTSLRFSGFIENLPFLGFIKNSQGEYLYLNPAFQKFIGFKAWKNKTDPFLFNEATAEALEEIERLCRYEGLCSHTISLTNEHNHPTPFTLHCFMQDESEERLFCGIYIKHAS</sequence>
<dbReference type="EMBL" id="CP001816">
    <property type="protein sequence ID" value="ACZ13105.1"/>
    <property type="molecule type" value="Genomic_DNA"/>
</dbReference>
<dbReference type="RefSeq" id="WP_012857850.1">
    <property type="nucleotide sequence ID" value="NC_013512.1"/>
</dbReference>
<evidence type="ECO:0000313" key="7">
    <source>
        <dbReference type="EMBL" id="ACZ13105.1"/>
    </source>
</evidence>
<evidence type="ECO:0000256" key="5">
    <source>
        <dbReference type="ARBA" id="ARBA00022777"/>
    </source>
</evidence>
<evidence type="ECO:0000256" key="1">
    <source>
        <dbReference type="ARBA" id="ARBA00000085"/>
    </source>
</evidence>
<evidence type="ECO:0000256" key="3">
    <source>
        <dbReference type="ARBA" id="ARBA00022553"/>
    </source>
</evidence>
<dbReference type="HOGENOM" id="CLU_731426_0_0_7"/>
<name>D1B4T5_SULD5</name>
<gene>
    <name evidence="7" type="ordered locus">Sdel_2093</name>
</gene>
<dbReference type="STRING" id="525898.Sdel_2093"/>
<dbReference type="InterPro" id="IPR052162">
    <property type="entry name" value="Sensor_kinase/Photoreceptor"/>
</dbReference>
<protein>
    <recommendedName>
        <fullName evidence="2">histidine kinase</fullName>
        <ecNumber evidence="2">2.7.13.3</ecNumber>
    </recommendedName>
</protein>
<dbReference type="SMART" id="SM00091">
    <property type="entry name" value="PAS"/>
    <property type="match status" value="2"/>
</dbReference>
<comment type="catalytic activity">
    <reaction evidence="1">
        <text>ATP + protein L-histidine = ADP + protein N-phospho-L-histidine.</text>
        <dbReference type="EC" id="2.7.13.3"/>
    </reaction>
</comment>
<dbReference type="OrthoDB" id="5503776at2"/>
<keyword evidence="8" id="KW-1185">Reference proteome</keyword>
<keyword evidence="5" id="KW-0418">Kinase</keyword>
<dbReference type="eggNOG" id="COG2202">
    <property type="taxonomic scope" value="Bacteria"/>
</dbReference>
<dbReference type="SUPFAM" id="SSF55785">
    <property type="entry name" value="PYP-like sensor domain (PAS domain)"/>
    <property type="match status" value="2"/>
</dbReference>
<feature type="domain" description="PAS" evidence="6">
    <location>
        <begin position="140"/>
        <end position="212"/>
    </location>
</feature>
<evidence type="ECO:0000256" key="2">
    <source>
        <dbReference type="ARBA" id="ARBA00012438"/>
    </source>
</evidence>
<dbReference type="KEGG" id="sdl:Sdel_2093"/>
<evidence type="ECO:0000313" key="8">
    <source>
        <dbReference type="Proteomes" id="UP000002222"/>
    </source>
</evidence>
<proteinExistence type="predicted"/>
<keyword evidence="3" id="KW-0597">Phosphoprotein</keyword>